<dbReference type="InterPro" id="IPR016132">
    <property type="entry name" value="Phyto_chromo_attachment"/>
</dbReference>
<keyword evidence="5" id="KW-0808">Transferase</keyword>
<reference evidence="12" key="1">
    <citation type="submission" date="2022-12" db="EMBL/GenBank/DDBJ databases">
        <title>Polyphasic identification of a Novel Hot-Spring Cyanobacterium Ocullathermofonsia sinensis gen nov. sp. nov. and Genomic Insights on its Adaptations to the Thermal Habitat.</title>
        <authorList>
            <person name="Daroch M."/>
            <person name="Tang J."/>
            <person name="Jiang Y."/>
        </authorList>
    </citation>
    <scope>NUCLEOTIDE SEQUENCE</scope>
    <source>
        <strain evidence="12">PKUAC-SCTA174</strain>
    </source>
</reference>
<dbReference type="Pfam" id="PF01590">
    <property type="entry name" value="GAF"/>
    <property type="match status" value="1"/>
</dbReference>
<dbReference type="PROSITE" id="PS50109">
    <property type="entry name" value="HIS_KIN"/>
    <property type="match status" value="1"/>
</dbReference>
<keyword evidence="6" id="KW-0547">Nucleotide-binding</keyword>
<sequence length="523" mass="59811">MNLNHWEQLRNCCRDEMAFAQLQQLLSIAQKSPALERHYALLRIINKFQESQESLDLATIFDTTVTEVRQLLCADRACIFRFAANSNWTQGEFISEDVIPAFHSALEIQVYDRCFGTQHAMHYQAGHIQAVTDIYQAGFQDCHLQILRRFQIRANLVVPLLQRSRLWGLLCVHQCAAPRNWQPDEIEFVAQIAKHLGIALQQVELLETTQQQAIELSQTIDQLKENQVHLVHTEKMSNLRQLVASVVHEINNPANFIYGNLSHVRQYAENLLELLARYRQEHANPSQALVNRLSELDFDFLAEDFPKILTSMQLGVDRIRQVILSLCHFSETNESRMRLVNIHDSLESVLLILQHRFKSNTKLGRIQLVKDYGELPLVECYANQLSQVFMYLLTYALDALEAQASRNAEAAINHLQIIIRTGIIPDLQTGIDRIIVRIADTGSGMPQPLQSQLIESNSTRLTNQDGELGLAISRQIIVDRHGGSLECYSQPGEGTEFWIELPLRQELPQEVTAGRTMEAWTFD</sequence>
<evidence type="ECO:0000256" key="3">
    <source>
        <dbReference type="ARBA" id="ARBA00012438"/>
    </source>
</evidence>
<comment type="catalytic activity">
    <reaction evidence="1">
        <text>ATP + protein L-histidine = ADP + protein N-phospho-L-histidine.</text>
        <dbReference type="EC" id="2.7.13.3"/>
    </reaction>
</comment>
<dbReference type="EMBL" id="CP113797">
    <property type="protein sequence ID" value="WAL60885.1"/>
    <property type="molecule type" value="Genomic_DNA"/>
</dbReference>
<dbReference type="SUPFAM" id="SSF55781">
    <property type="entry name" value="GAF domain-like"/>
    <property type="match status" value="1"/>
</dbReference>
<evidence type="ECO:0000256" key="7">
    <source>
        <dbReference type="ARBA" id="ARBA00022777"/>
    </source>
</evidence>
<dbReference type="SUPFAM" id="SSF55874">
    <property type="entry name" value="ATPase domain of HSP90 chaperone/DNA topoisomerase II/histidine kinase"/>
    <property type="match status" value="1"/>
</dbReference>
<dbReference type="PANTHER" id="PTHR43065:SF10">
    <property type="entry name" value="PEROXIDE STRESS-ACTIVATED HISTIDINE KINASE MAK3"/>
    <property type="match status" value="1"/>
</dbReference>
<keyword evidence="9" id="KW-0902">Two-component regulatory system</keyword>
<keyword evidence="8" id="KW-0067">ATP-binding</keyword>
<keyword evidence="13" id="KW-1185">Reference proteome</keyword>
<dbReference type="InterPro" id="IPR004358">
    <property type="entry name" value="Sig_transdc_His_kin-like_C"/>
</dbReference>
<dbReference type="SMART" id="SM00387">
    <property type="entry name" value="HATPase_c"/>
    <property type="match status" value="1"/>
</dbReference>
<evidence type="ECO:0000256" key="8">
    <source>
        <dbReference type="ARBA" id="ARBA00022840"/>
    </source>
</evidence>
<evidence type="ECO:0000256" key="9">
    <source>
        <dbReference type="ARBA" id="ARBA00023012"/>
    </source>
</evidence>
<dbReference type="AlphaFoldDB" id="A0A9E8ZGQ6"/>
<dbReference type="KEGG" id="tsin:OXH18_02490"/>
<evidence type="ECO:0000256" key="2">
    <source>
        <dbReference type="ARBA" id="ARBA00006402"/>
    </source>
</evidence>
<dbReference type="InterPro" id="IPR003018">
    <property type="entry name" value="GAF"/>
</dbReference>
<evidence type="ECO:0000259" key="10">
    <source>
        <dbReference type="PROSITE" id="PS50046"/>
    </source>
</evidence>
<dbReference type="PANTHER" id="PTHR43065">
    <property type="entry name" value="SENSOR HISTIDINE KINASE"/>
    <property type="match status" value="1"/>
</dbReference>
<dbReference type="GO" id="GO:0005524">
    <property type="term" value="F:ATP binding"/>
    <property type="evidence" value="ECO:0007669"/>
    <property type="project" value="UniProtKB-KW"/>
</dbReference>
<evidence type="ECO:0000313" key="13">
    <source>
        <dbReference type="Proteomes" id="UP001163152"/>
    </source>
</evidence>
<organism evidence="12 13">
    <name type="scientific">Thermocoleostomius sinensis A174</name>
    <dbReference type="NCBI Taxonomy" id="2016057"/>
    <lineage>
        <taxon>Bacteria</taxon>
        <taxon>Bacillati</taxon>
        <taxon>Cyanobacteriota</taxon>
        <taxon>Cyanophyceae</taxon>
        <taxon>Oculatellales</taxon>
        <taxon>Oculatellaceae</taxon>
        <taxon>Thermocoleostomius</taxon>
    </lineage>
</organism>
<dbReference type="GO" id="GO:0000160">
    <property type="term" value="P:phosphorelay signal transduction system"/>
    <property type="evidence" value="ECO:0007669"/>
    <property type="project" value="UniProtKB-KW"/>
</dbReference>
<dbReference type="Gene3D" id="3.30.450.40">
    <property type="match status" value="1"/>
</dbReference>
<comment type="similarity">
    <text evidence="2">In the N-terminal section; belongs to the phytochrome family.</text>
</comment>
<dbReference type="PRINTS" id="PR00344">
    <property type="entry name" value="BCTRLSENSOR"/>
</dbReference>
<evidence type="ECO:0000256" key="5">
    <source>
        <dbReference type="ARBA" id="ARBA00022679"/>
    </source>
</evidence>
<dbReference type="RefSeq" id="WP_268610841.1">
    <property type="nucleotide sequence ID" value="NZ_CP113797.1"/>
</dbReference>
<dbReference type="Pfam" id="PF02518">
    <property type="entry name" value="HATPase_c"/>
    <property type="match status" value="1"/>
</dbReference>
<proteinExistence type="inferred from homology"/>
<feature type="domain" description="Phytochrome chromophore attachment site" evidence="10">
    <location>
        <begin position="56"/>
        <end position="195"/>
    </location>
</feature>
<dbReference type="InterPro" id="IPR036890">
    <property type="entry name" value="HATPase_C_sf"/>
</dbReference>
<keyword evidence="7" id="KW-0418">Kinase</keyword>
<dbReference type="InterPro" id="IPR005467">
    <property type="entry name" value="His_kinase_dom"/>
</dbReference>
<accession>A0A9E8ZGQ6</accession>
<dbReference type="InterPro" id="IPR003594">
    <property type="entry name" value="HATPase_dom"/>
</dbReference>
<evidence type="ECO:0000256" key="4">
    <source>
        <dbReference type="ARBA" id="ARBA00022553"/>
    </source>
</evidence>
<dbReference type="InterPro" id="IPR029016">
    <property type="entry name" value="GAF-like_dom_sf"/>
</dbReference>
<dbReference type="Gene3D" id="1.10.287.130">
    <property type="match status" value="1"/>
</dbReference>
<name>A0A9E8ZGQ6_9CYAN</name>
<feature type="domain" description="Histidine kinase" evidence="11">
    <location>
        <begin position="245"/>
        <end position="505"/>
    </location>
</feature>
<keyword evidence="4" id="KW-0597">Phosphoprotein</keyword>
<dbReference type="SMART" id="SM00065">
    <property type="entry name" value="GAF"/>
    <property type="match status" value="1"/>
</dbReference>
<dbReference type="Proteomes" id="UP001163152">
    <property type="component" value="Chromosome"/>
</dbReference>
<protein>
    <recommendedName>
        <fullName evidence="3">histidine kinase</fullName>
        <ecNumber evidence="3">2.7.13.3</ecNumber>
    </recommendedName>
</protein>
<dbReference type="EC" id="2.7.13.3" evidence="3"/>
<dbReference type="GO" id="GO:0004673">
    <property type="term" value="F:protein histidine kinase activity"/>
    <property type="evidence" value="ECO:0007669"/>
    <property type="project" value="UniProtKB-EC"/>
</dbReference>
<dbReference type="PROSITE" id="PS50046">
    <property type="entry name" value="PHYTOCHROME_2"/>
    <property type="match status" value="1"/>
</dbReference>
<evidence type="ECO:0000259" key="11">
    <source>
        <dbReference type="PROSITE" id="PS50109"/>
    </source>
</evidence>
<gene>
    <name evidence="12" type="ORF">OXH18_02490</name>
</gene>
<evidence type="ECO:0000256" key="6">
    <source>
        <dbReference type="ARBA" id="ARBA00022741"/>
    </source>
</evidence>
<evidence type="ECO:0000313" key="12">
    <source>
        <dbReference type="EMBL" id="WAL60885.1"/>
    </source>
</evidence>
<dbReference type="Gene3D" id="3.30.565.10">
    <property type="entry name" value="Histidine kinase-like ATPase, C-terminal domain"/>
    <property type="match status" value="1"/>
</dbReference>
<evidence type="ECO:0000256" key="1">
    <source>
        <dbReference type="ARBA" id="ARBA00000085"/>
    </source>
</evidence>